<evidence type="ECO:0000313" key="10">
    <source>
        <dbReference type="Proteomes" id="UP000095767"/>
    </source>
</evidence>
<evidence type="ECO:0000256" key="3">
    <source>
        <dbReference type="ARBA" id="ARBA00022475"/>
    </source>
</evidence>
<comment type="similarity">
    <text evidence="2 7">Belongs to the Casparian strip membrane proteins (CASP) family.</text>
</comment>
<keyword evidence="4 7" id="KW-0812">Transmembrane</keyword>
<sequence length="184" mass="18695">MYGSSCQGCHGIDAAPNGSKAVTLLLRLCTLALAIASAVVMATASGCTIYGVDGAAATVTYKDYPPFVYLVGCNITATILEVAAVYLQLGKSDDEEEAPVLPRVVLVVLDVAVQVLLYSATGAVFAAVTAYGAQISACAGAAGHFCAQVHKAKLICFGACFSAALAAIAKDVQLPFSVWPIASG</sequence>
<dbReference type="OrthoDB" id="668094at2759"/>
<evidence type="ECO:0000259" key="8">
    <source>
        <dbReference type="Pfam" id="PF04535"/>
    </source>
</evidence>
<dbReference type="PANTHER" id="PTHR36488">
    <property type="entry name" value="CASP-LIKE PROTEIN 1U1"/>
    <property type="match status" value="1"/>
</dbReference>
<dbReference type="Pfam" id="PF04535">
    <property type="entry name" value="CASP_dom"/>
    <property type="match status" value="1"/>
</dbReference>
<dbReference type="PANTHER" id="PTHR36488:SF1">
    <property type="entry name" value="CASP-LIKE PROTEIN 1U2"/>
    <property type="match status" value="1"/>
</dbReference>
<protein>
    <recommendedName>
        <fullName evidence="7">CASP-like protein</fullName>
    </recommendedName>
</protein>
<evidence type="ECO:0000256" key="7">
    <source>
        <dbReference type="RuleBase" id="RU361233"/>
    </source>
</evidence>
<evidence type="ECO:0000256" key="1">
    <source>
        <dbReference type="ARBA" id="ARBA00004651"/>
    </source>
</evidence>
<dbReference type="Proteomes" id="UP000095767">
    <property type="component" value="Unassembled WGS sequence"/>
</dbReference>
<evidence type="ECO:0000256" key="2">
    <source>
        <dbReference type="ARBA" id="ARBA00007651"/>
    </source>
</evidence>
<evidence type="ECO:0000256" key="5">
    <source>
        <dbReference type="ARBA" id="ARBA00022989"/>
    </source>
</evidence>
<keyword evidence="6 7" id="KW-0472">Membrane</keyword>
<dbReference type="InterPro" id="IPR006702">
    <property type="entry name" value="CASP_dom"/>
</dbReference>
<feature type="transmembrane region" description="Helical" evidence="7">
    <location>
        <begin position="67"/>
        <end position="88"/>
    </location>
</feature>
<dbReference type="InterPro" id="IPR044173">
    <property type="entry name" value="CASPL"/>
</dbReference>
<evidence type="ECO:0000256" key="6">
    <source>
        <dbReference type="ARBA" id="ARBA00023136"/>
    </source>
</evidence>
<name>A0A1E5UVZ2_9POAL</name>
<comment type="caution">
    <text evidence="7">Lacks conserved residue(s) required for the propagation of feature annotation.</text>
</comment>
<feature type="domain" description="Casparian strip membrane protein" evidence="8">
    <location>
        <begin position="20"/>
        <end position="161"/>
    </location>
</feature>
<organism evidence="9 10">
    <name type="scientific">Dichanthelium oligosanthes</name>
    <dbReference type="NCBI Taxonomy" id="888268"/>
    <lineage>
        <taxon>Eukaryota</taxon>
        <taxon>Viridiplantae</taxon>
        <taxon>Streptophyta</taxon>
        <taxon>Embryophyta</taxon>
        <taxon>Tracheophyta</taxon>
        <taxon>Spermatophyta</taxon>
        <taxon>Magnoliopsida</taxon>
        <taxon>Liliopsida</taxon>
        <taxon>Poales</taxon>
        <taxon>Poaceae</taxon>
        <taxon>PACMAD clade</taxon>
        <taxon>Panicoideae</taxon>
        <taxon>Panicodae</taxon>
        <taxon>Paniceae</taxon>
        <taxon>Dichantheliinae</taxon>
        <taxon>Dichanthelium</taxon>
    </lineage>
</organism>
<dbReference type="EMBL" id="LWDX02061500">
    <property type="protein sequence ID" value="OEL16945.1"/>
    <property type="molecule type" value="Genomic_DNA"/>
</dbReference>
<keyword evidence="3 7" id="KW-1003">Cell membrane</keyword>
<feature type="transmembrane region" description="Helical" evidence="7">
    <location>
        <begin position="100"/>
        <end position="118"/>
    </location>
</feature>
<proteinExistence type="inferred from homology"/>
<dbReference type="AlphaFoldDB" id="A0A1E5UVZ2"/>
<reference evidence="9 10" key="1">
    <citation type="submission" date="2016-09" db="EMBL/GenBank/DDBJ databases">
        <title>The draft genome of Dichanthelium oligosanthes: A C3 panicoid grass species.</title>
        <authorList>
            <person name="Studer A.J."/>
            <person name="Schnable J.C."/>
            <person name="Brutnell T.P."/>
        </authorList>
    </citation>
    <scope>NUCLEOTIDE SEQUENCE [LARGE SCALE GENOMIC DNA]</scope>
    <source>
        <strain evidence="10">cv. Kellogg 1175</strain>
        <tissue evidence="9">Leaf</tissue>
    </source>
</reference>
<feature type="transmembrane region" description="Helical" evidence="7">
    <location>
        <begin position="24"/>
        <end position="52"/>
    </location>
</feature>
<keyword evidence="10" id="KW-1185">Reference proteome</keyword>
<evidence type="ECO:0000256" key="4">
    <source>
        <dbReference type="ARBA" id="ARBA00022692"/>
    </source>
</evidence>
<comment type="subunit">
    <text evidence="7">Homodimer and heterodimers.</text>
</comment>
<dbReference type="GO" id="GO:0005886">
    <property type="term" value="C:plasma membrane"/>
    <property type="evidence" value="ECO:0007669"/>
    <property type="project" value="UniProtKB-SubCell"/>
</dbReference>
<accession>A0A1E5UVZ2</accession>
<gene>
    <name evidence="9" type="ORF">BAE44_0022036</name>
</gene>
<comment type="subcellular location">
    <subcellularLocation>
        <location evidence="1 7">Cell membrane</location>
        <topology evidence="1 7">Multi-pass membrane protein</topology>
    </subcellularLocation>
</comment>
<comment type="caution">
    <text evidence="9">The sequence shown here is derived from an EMBL/GenBank/DDBJ whole genome shotgun (WGS) entry which is preliminary data.</text>
</comment>
<evidence type="ECO:0000313" key="9">
    <source>
        <dbReference type="EMBL" id="OEL16945.1"/>
    </source>
</evidence>
<keyword evidence="5 7" id="KW-1133">Transmembrane helix</keyword>